<feature type="signal peptide" evidence="6">
    <location>
        <begin position="1"/>
        <end position="19"/>
    </location>
</feature>
<evidence type="ECO:0000313" key="8">
    <source>
        <dbReference type="EMBL" id="KAH7084371.1"/>
    </source>
</evidence>
<evidence type="ECO:0000256" key="6">
    <source>
        <dbReference type="SAM" id="SignalP"/>
    </source>
</evidence>
<reference evidence="8" key="1">
    <citation type="journal article" date="2021" name="Nat. Commun.">
        <title>Genetic determinants of endophytism in the Arabidopsis root mycobiome.</title>
        <authorList>
            <person name="Mesny F."/>
            <person name="Miyauchi S."/>
            <person name="Thiergart T."/>
            <person name="Pickel B."/>
            <person name="Atanasova L."/>
            <person name="Karlsson M."/>
            <person name="Huettel B."/>
            <person name="Barry K.W."/>
            <person name="Haridas S."/>
            <person name="Chen C."/>
            <person name="Bauer D."/>
            <person name="Andreopoulos W."/>
            <person name="Pangilinan J."/>
            <person name="LaButti K."/>
            <person name="Riley R."/>
            <person name="Lipzen A."/>
            <person name="Clum A."/>
            <person name="Drula E."/>
            <person name="Henrissat B."/>
            <person name="Kohler A."/>
            <person name="Grigoriev I.V."/>
            <person name="Martin F.M."/>
            <person name="Hacquard S."/>
        </authorList>
    </citation>
    <scope>NUCLEOTIDE SEQUENCE</scope>
    <source>
        <strain evidence="8">MPI-SDFR-AT-0120</strain>
    </source>
</reference>
<dbReference type="Proteomes" id="UP000813461">
    <property type="component" value="Unassembled WGS sequence"/>
</dbReference>
<dbReference type="InterPro" id="IPR049892">
    <property type="entry name" value="AA9"/>
</dbReference>
<keyword evidence="5" id="KW-0136">Cellulose degradation</keyword>
<dbReference type="InterPro" id="IPR005103">
    <property type="entry name" value="AA9_LPMO"/>
</dbReference>
<dbReference type="CDD" id="cd21175">
    <property type="entry name" value="LPMO_AA9"/>
    <property type="match status" value="1"/>
</dbReference>
<evidence type="ECO:0000256" key="3">
    <source>
        <dbReference type="ARBA" id="ARBA00022525"/>
    </source>
</evidence>
<evidence type="ECO:0000256" key="1">
    <source>
        <dbReference type="ARBA" id="ARBA00001973"/>
    </source>
</evidence>
<accession>A0A8K0R1W9</accession>
<organism evidence="8 9">
    <name type="scientific">Paraphoma chrysanthemicola</name>
    <dbReference type="NCBI Taxonomy" id="798071"/>
    <lineage>
        <taxon>Eukaryota</taxon>
        <taxon>Fungi</taxon>
        <taxon>Dikarya</taxon>
        <taxon>Ascomycota</taxon>
        <taxon>Pezizomycotina</taxon>
        <taxon>Dothideomycetes</taxon>
        <taxon>Pleosporomycetidae</taxon>
        <taxon>Pleosporales</taxon>
        <taxon>Pleosporineae</taxon>
        <taxon>Phaeosphaeriaceae</taxon>
        <taxon>Paraphoma</taxon>
    </lineage>
</organism>
<sequence>MLSIAFVLGVSVFSSLASAHGNVRKWLMNGKEYITYLPYDQPDLTQPPVGIARFLGNGINPMKDPLSPAMTCNVNSYPAPLMANVTAGSTITATWNSWPHVGPIYTYMSPCPNGHDCSDFLGTTEATWFKIEEAGVVPYKFASSGLDWATQIMFDAKNKWNIVIPKCLPDGPYLIRHETMAIHDSNVRGGAQFYPNCAQVWVSGGSSTLDLKKAGVKLPGDIQPDDEGVLFDPRKPLTEYTYTVPGSRPIVC</sequence>
<dbReference type="GO" id="GO:0005576">
    <property type="term" value="C:extracellular region"/>
    <property type="evidence" value="ECO:0007669"/>
    <property type="project" value="UniProtKB-SubCell"/>
</dbReference>
<evidence type="ECO:0000313" key="9">
    <source>
        <dbReference type="Proteomes" id="UP000813461"/>
    </source>
</evidence>
<keyword evidence="4 5" id="KW-1015">Disulfide bond</keyword>
<comment type="function">
    <text evidence="5">Lytic polysaccharide monooxygenase (LMPO) that depolymerizes crystalline and amorphous polysaccharides via the oxidation of scissile alpha- or beta-(1-4)-glycosidic bonds, yielding C1 and/or C4 oxidation products. Catalysis by LPMOs requires the reduction of the active-site copper from Cu(II) to Cu(I) by a reducing agent and H(2)O(2) or O(2) as a cosubstrate.</text>
</comment>
<dbReference type="EC" id="1.14.99.56" evidence="5"/>
<comment type="domain">
    <text evidence="5">Has a modular structure: an endo-beta-1,4-glucanase catalytic module at the N-terminus, a linker rich in serines and threonines, and a C-terminal carbohydrate-binding module (CBM).</text>
</comment>
<comment type="catalytic activity">
    <reaction evidence="5">
        <text>[(1-&gt;4)-beta-D-glucosyl]n+m + reduced acceptor + O2 = 4-dehydro-beta-D-glucosyl-[(1-&gt;4)-beta-D-glucosyl]n-1 + [(1-&gt;4)-beta-D-glucosyl]m + acceptor + H2O.</text>
        <dbReference type="EC" id="1.14.99.56"/>
    </reaction>
</comment>
<evidence type="ECO:0000256" key="2">
    <source>
        <dbReference type="ARBA" id="ARBA00004613"/>
    </source>
</evidence>
<dbReference type="Pfam" id="PF03443">
    <property type="entry name" value="AA9"/>
    <property type="match status" value="1"/>
</dbReference>
<keyword evidence="5" id="KW-0624">Polysaccharide degradation</keyword>
<feature type="domain" description="Auxiliary Activity family 9 catalytic" evidence="7">
    <location>
        <begin position="20"/>
        <end position="237"/>
    </location>
</feature>
<dbReference type="GO" id="GO:0030245">
    <property type="term" value="P:cellulose catabolic process"/>
    <property type="evidence" value="ECO:0007669"/>
    <property type="project" value="UniProtKB-UniRule"/>
</dbReference>
<dbReference type="AlphaFoldDB" id="A0A8K0R1W9"/>
<comment type="caution">
    <text evidence="8">The sequence shown here is derived from an EMBL/GenBank/DDBJ whole genome shotgun (WGS) entry which is preliminary data.</text>
</comment>
<comment type="subcellular location">
    <subcellularLocation>
        <location evidence="2 5">Secreted</location>
    </subcellularLocation>
</comment>
<keyword evidence="9" id="KW-1185">Reference proteome</keyword>
<keyword evidence="3 5" id="KW-0964">Secreted</keyword>
<keyword evidence="6" id="KW-0732">Signal</keyword>
<dbReference type="Gene3D" id="2.70.50.70">
    <property type="match status" value="1"/>
</dbReference>
<dbReference type="GO" id="GO:0008810">
    <property type="term" value="F:cellulase activity"/>
    <property type="evidence" value="ECO:0007669"/>
    <property type="project" value="UniProtKB-UniRule"/>
</dbReference>
<name>A0A8K0R1W9_9PLEO</name>
<dbReference type="GO" id="GO:0030248">
    <property type="term" value="F:cellulose binding"/>
    <property type="evidence" value="ECO:0007669"/>
    <property type="project" value="UniProtKB-UniRule"/>
</dbReference>
<evidence type="ECO:0000256" key="4">
    <source>
        <dbReference type="ARBA" id="ARBA00023157"/>
    </source>
</evidence>
<keyword evidence="5" id="KW-0119">Carbohydrate metabolism</keyword>
<gene>
    <name evidence="8" type="ORF">FB567DRAFT_604170</name>
</gene>
<keyword evidence="8" id="KW-0378">Hydrolase</keyword>
<dbReference type="EMBL" id="JAGMVJ010000012">
    <property type="protein sequence ID" value="KAH7084371.1"/>
    <property type="molecule type" value="Genomic_DNA"/>
</dbReference>
<protein>
    <recommendedName>
        <fullName evidence="5">AA9 family lytic polysaccharide monooxygenase</fullName>
        <ecNumber evidence="5">1.14.99.56</ecNumber>
    </recommendedName>
    <alternativeName>
        <fullName evidence="5">Endo-beta-1,4-glucanase</fullName>
    </alternativeName>
    <alternativeName>
        <fullName evidence="5">Glycosyl hydrolase 61 family protein</fullName>
    </alternativeName>
</protein>
<proteinExistence type="predicted"/>
<evidence type="ECO:0000256" key="5">
    <source>
        <dbReference type="RuleBase" id="RU368122"/>
    </source>
</evidence>
<comment type="cofactor">
    <cofactor evidence="1">
        <name>Cu(2+)</name>
        <dbReference type="ChEBI" id="CHEBI:29036"/>
    </cofactor>
</comment>
<dbReference type="PANTHER" id="PTHR33353">
    <property type="entry name" value="PUTATIVE (AFU_ORTHOLOGUE AFUA_1G12560)-RELATED"/>
    <property type="match status" value="1"/>
</dbReference>
<evidence type="ECO:0000259" key="7">
    <source>
        <dbReference type="Pfam" id="PF03443"/>
    </source>
</evidence>
<dbReference type="OrthoDB" id="4849160at2759"/>
<feature type="chain" id="PRO_5035464045" description="AA9 family lytic polysaccharide monooxygenase" evidence="6">
    <location>
        <begin position="20"/>
        <end position="252"/>
    </location>
</feature>
<dbReference type="PANTHER" id="PTHR33353:SF19">
    <property type="entry name" value="GLYCOSYLHYDROLASE FAMILY 61-8 PROTEIN"/>
    <property type="match status" value="1"/>
</dbReference>